<dbReference type="AlphaFoldDB" id="A0A932MMM4"/>
<gene>
    <name evidence="2" type="ORF">HYZ11_09420</name>
</gene>
<evidence type="ECO:0000313" key="3">
    <source>
        <dbReference type="Proteomes" id="UP000782312"/>
    </source>
</evidence>
<proteinExistence type="predicted"/>
<keyword evidence="2" id="KW-0645">Protease</keyword>
<feature type="region of interest" description="Disordered" evidence="1">
    <location>
        <begin position="1"/>
        <end position="46"/>
    </location>
</feature>
<keyword evidence="2" id="KW-0378">Hydrolase</keyword>
<evidence type="ECO:0000256" key="1">
    <source>
        <dbReference type="SAM" id="MobiDB-lite"/>
    </source>
</evidence>
<evidence type="ECO:0000313" key="2">
    <source>
        <dbReference type="EMBL" id="MBI3127810.1"/>
    </source>
</evidence>
<dbReference type="GO" id="GO:0016020">
    <property type="term" value="C:membrane"/>
    <property type="evidence" value="ECO:0007669"/>
    <property type="project" value="InterPro"/>
</dbReference>
<dbReference type="PANTHER" id="PTHR35984">
    <property type="entry name" value="PERIPLASMIC SERINE PROTEASE"/>
    <property type="match status" value="1"/>
</dbReference>
<organism evidence="2 3">
    <name type="scientific">Tectimicrobiota bacterium</name>
    <dbReference type="NCBI Taxonomy" id="2528274"/>
    <lineage>
        <taxon>Bacteria</taxon>
        <taxon>Pseudomonadati</taxon>
        <taxon>Nitrospinota/Tectimicrobiota group</taxon>
        <taxon>Candidatus Tectimicrobiota</taxon>
    </lineage>
</organism>
<dbReference type="PANTHER" id="PTHR35984:SF1">
    <property type="entry name" value="PERIPLASMIC SERINE PROTEASE"/>
    <property type="match status" value="1"/>
</dbReference>
<protein>
    <submittedName>
        <fullName evidence="2">ATP-dependent Clp protease proteolytic subunit</fullName>
    </submittedName>
</protein>
<reference evidence="2" key="1">
    <citation type="submission" date="2020-07" db="EMBL/GenBank/DDBJ databases">
        <title>Huge and variable diversity of episymbiotic CPR bacteria and DPANN archaea in groundwater ecosystems.</title>
        <authorList>
            <person name="He C.Y."/>
            <person name="Keren R."/>
            <person name="Whittaker M."/>
            <person name="Farag I.F."/>
            <person name="Doudna J."/>
            <person name="Cate J.H.D."/>
            <person name="Banfield J.F."/>
        </authorList>
    </citation>
    <scope>NUCLEOTIDE SEQUENCE</scope>
    <source>
        <strain evidence="2">NC_groundwater_763_Ag_S-0.2um_68_21</strain>
    </source>
</reference>
<dbReference type="GO" id="GO:0006508">
    <property type="term" value="P:proteolysis"/>
    <property type="evidence" value="ECO:0007669"/>
    <property type="project" value="UniProtKB-KW"/>
</dbReference>
<comment type="caution">
    <text evidence="2">The sequence shown here is derived from an EMBL/GenBank/DDBJ whole genome shotgun (WGS) entry which is preliminary data.</text>
</comment>
<dbReference type="SUPFAM" id="SSF52096">
    <property type="entry name" value="ClpP/crotonase"/>
    <property type="match status" value="1"/>
</dbReference>
<dbReference type="InterPro" id="IPR002825">
    <property type="entry name" value="Pept_S49_ser-pept_pro"/>
</dbReference>
<dbReference type="EMBL" id="JACPUR010000019">
    <property type="protein sequence ID" value="MBI3127810.1"/>
    <property type="molecule type" value="Genomic_DNA"/>
</dbReference>
<dbReference type="Pfam" id="PF01972">
    <property type="entry name" value="SDH_protease"/>
    <property type="match status" value="1"/>
</dbReference>
<accession>A0A932MMM4</accession>
<dbReference type="Proteomes" id="UP000782312">
    <property type="component" value="Unassembled WGS sequence"/>
</dbReference>
<dbReference type="InterPro" id="IPR029045">
    <property type="entry name" value="ClpP/crotonase-like_dom_sf"/>
</dbReference>
<sequence>MNDDKISNVLPPPISEPADPNGNPGKESEPGGKADPQPSPGKGTQIPWHEFVQNASDYEIQNRFSAEVNQIFVRYAAKLADACVVALMDLERSIDDYELDRIYNALKTQNPSKQKNVILFLLSRGGKIESAYQISKLCKTFSKQKFIVCVPRQAKSAGTLIAIGADEIHMGLLGQLGPIDPQLGHPPIPALGVTQALEAIAKLSNQYPGCSEMFAEYLRNTLTIAQIGYCERVSESAAQYAERLLLTKPNLKDAASKISNELVYEYKDHGFVIDIEEAKRHLGDDWIVGDSALIELAEEVYSLFDLVNLFLEVRANKYLIVGGSFNSDVYVFDKPQRAN</sequence>
<name>A0A932MMM4_UNCTE</name>
<dbReference type="GO" id="GO:0008233">
    <property type="term" value="F:peptidase activity"/>
    <property type="evidence" value="ECO:0007669"/>
    <property type="project" value="UniProtKB-KW"/>
</dbReference>
<dbReference type="Gene3D" id="3.90.226.10">
    <property type="entry name" value="2-enoyl-CoA Hydratase, Chain A, domain 1"/>
    <property type="match status" value="1"/>
</dbReference>